<evidence type="ECO:0000259" key="3">
    <source>
        <dbReference type="Pfam" id="PF03033"/>
    </source>
</evidence>
<keyword evidence="2 5" id="KW-0808">Transferase</keyword>
<dbReference type="EMBL" id="AMFJ01000758">
    <property type="protein sequence ID" value="EKE26560.1"/>
    <property type="molecule type" value="Genomic_DNA"/>
</dbReference>
<feature type="domain" description="Glycosyltransferase family 28 N-terminal" evidence="3">
    <location>
        <begin position="4"/>
        <end position="140"/>
    </location>
</feature>
<dbReference type="SUPFAM" id="SSF53756">
    <property type="entry name" value="UDP-Glycosyltransferase/glycogen phosphorylase"/>
    <property type="match status" value="1"/>
</dbReference>
<proteinExistence type="predicted"/>
<comment type="caution">
    <text evidence="5">The sequence shown here is derived from an EMBL/GenBank/DDBJ whole genome shotgun (WGS) entry which is preliminary data.</text>
</comment>
<evidence type="ECO:0000256" key="2">
    <source>
        <dbReference type="ARBA" id="ARBA00022679"/>
    </source>
</evidence>
<keyword evidence="1 5" id="KW-0328">Glycosyltransferase</keyword>
<dbReference type="AlphaFoldDB" id="K2GT71"/>
<dbReference type="EC" id="2.4.1.227" evidence="5"/>
<dbReference type="CDD" id="cd03785">
    <property type="entry name" value="GT28_MurG"/>
    <property type="match status" value="1"/>
</dbReference>
<dbReference type="PANTHER" id="PTHR21015:SF22">
    <property type="entry name" value="GLYCOSYLTRANSFERASE"/>
    <property type="match status" value="1"/>
</dbReference>
<dbReference type="Pfam" id="PF04101">
    <property type="entry name" value="Glyco_tran_28_C"/>
    <property type="match status" value="1"/>
</dbReference>
<dbReference type="InterPro" id="IPR007235">
    <property type="entry name" value="Glyco_trans_28_C"/>
</dbReference>
<evidence type="ECO:0000313" key="5">
    <source>
        <dbReference type="EMBL" id="EKE26560.1"/>
    </source>
</evidence>
<name>K2GT71_9BACT</name>
<dbReference type="Pfam" id="PF03033">
    <property type="entry name" value="Glyco_transf_28"/>
    <property type="match status" value="1"/>
</dbReference>
<evidence type="ECO:0000256" key="1">
    <source>
        <dbReference type="ARBA" id="ARBA00022676"/>
    </source>
</evidence>
<organism evidence="5">
    <name type="scientific">uncultured bacterium</name>
    <name type="common">gcode 4</name>
    <dbReference type="NCBI Taxonomy" id="1234023"/>
    <lineage>
        <taxon>Bacteria</taxon>
        <taxon>environmental samples</taxon>
    </lineage>
</organism>
<dbReference type="InterPro" id="IPR004276">
    <property type="entry name" value="GlycoTrans_28_N"/>
</dbReference>
<sequence>MKKILLVWGWTWGHIFPLLAIYNHLKNDFSFFWVWEKDSMEEKISNDNWIDFHIIKSWKLRRYFSFKTFVEPFNIIIWILQSLKILKKLNPDLIFSKWWYVSLPMAIAWKLVWIPVYMHESDSVPWLSNRIVGKFALKIFLWFESAKKYFKKWKCKVVWQILNPELFKDIKWAILSVKTNLLIVAWSQGSTRIFNFVLDNIEKLNNFQIRVILWSQNLSFKEKFEKHENIEIFGFVDHSIMKEIYNITDVAITRAWATNLAELEAFWIKMIIIPLKESANNHQYYNALEYEKKWNIMLIEDNLSTQWIDNILKLEWYKKGSINYKNISSIDIIRKEIL</sequence>
<dbReference type="GO" id="GO:0005975">
    <property type="term" value="P:carbohydrate metabolic process"/>
    <property type="evidence" value="ECO:0007669"/>
    <property type="project" value="InterPro"/>
</dbReference>
<dbReference type="Gene3D" id="3.40.50.2000">
    <property type="entry name" value="Glycogen Phosphorylase B"/>
    <property type="match status" value="2"/>
</dbReference>
<dbReference type="GO" id="GO:1901137">
    <property type="term" value="P:carbohydrate derivative biosynthetic process"/>
    <property type="evidence" value="ECO:0007669"/>
    <property type="project" value="UniProtKB-ARBA"/>
</dbReference>
<feature type="domain" description="Glycosyl transferase family 28 C-terminal" evidence="4">
    <location>
        <begin position="182"/>
        <end position="308"/>
    </location>
</feature>
<dbReference type="GO" id="GO:0016758">
    <property type="term" value="F:hexosyltransferase activity"/>
    <property type="evidence" value="ECO:0007669"/>
    <property type="project" value="InterPro"/>
</dbReference>
<gene>
    <name evidence="5" type="primary">murG2</name>
    <name evidence="5" type="ORF">ACD_4C00242G0002</name>
</gene>
<protein>
    <submittedName>
        <fullName evidence="5">UDP-N-acetylglucosamine-N-acetylmuramyl-(Pentapeptide)pyrophosphoryl-undecaprenol N-acetylglucosamine transferase 2</fullName>
        <ecNumber evidence="5">2.4.1.227</ecNumber>
    </submittedName>
</protein>
<accession>K2GT71</accession>
<dbReference type="PANTHER" id="PTHR21015">
    <property type="entry name" value="UDP-N-ACETYLGLUCOSAMINE--N-ACETYLMURAMYL-(PENTAPEPTIDE) PYROPHOSPHORYL-UNDECAPRENOL N-ACETYLGLUCOSAMINE TRANSFERASE 1"/>
    <property type="match status" value="1"/>
</dbReference>
<evidence type="ECO:0000259" key="4">
    <source>
        <dbReference type="Pfam" id="PF04101"/>
    </source>
</evidence>
<reference evidence="5" key="1">
    <citation type="journal article" date="2012" name="Science">
        <title>Fermentation, hydrogen, and sulfur metabolism in multiple uncultivated bacterial phyla.</title>
        <authorList>
            <person name="Wrighton K.C."/>
            <person name="Thomas B.C."/>
            <person name="Sharon I."/>
            <person name="Miller C.S."/>
            <person name="Castelle C.J."/>
            <person name="VerBerkmoes N.C."/>
            <person name="Wilkins M.J."/>
            <person name="Hettich R.L."/>
            <person name="Lipton M.S."/>
            <person name="Williams K.H."/>
            <person name="Long P.E."/>
            <person name="Banfield J.F."/>
        </authorList>
    </citation>
    <scope>NUCLEOTIDE SEQUENCE [LARGE SCALE GENOMIC DNA]</scope>
</reference>